<reference evidence="3" key="2">
    <citation type="submission" date="2015-01" db="EMBL/GenBank/DDBJ databases">
        <title>Evolutionary Origins and Diversification of the Mycorrhizal Mutualists.</title>
        <authorList>
            <consortium name="DOE Joint Genome Institute"/>
            <consortium name="Mycorrhizal Genomics Consortium"/>
            <person name="Kohler A."/>
            <person name="Kuo A."/>
            <person name="Nagy L.G."/>
            <person name="Floudas D."/>
            <person name="Copeland A."/>
            <person name="Barry K.W."/>
            <person name="Cichocki N."/>
            <person name="Veneault-Fourrey C."/>
            <person name="LaButti K."/>
            <person name="Lindquist E.A."/>
            <person name="Lipzen A."/>
            <person name="Lundell T."/>
            <person name="Morin E."/>
            <person name="Murat C."/>
            <person name="Riley R."/>
            <person name="Ohm R."/>
            <person name="Sun H."/>
            <person name="Tunlid A."/>
            <person name="Henrissat B."/>
            <person name="Grigoriev I.V."/>
            <person name="Hibbett D.S."/>
            <person name="Martin F."/>
        </authorList>
    </citation>
    <scope>NUCLEOTIDE SEQUENCE [LARGE SCALE GENOMIC DNA]</scope>
    <source>
        <strain evidence="3">Marx 270</strain>
    </source>
</reference>
<dbReference type="EMBL" id="KN831947">
    <property type="protein sequence ID" value="KIO12420.1"/>
    <property type="molecule type" value="Genomic_DNA"/>
</dbReference>
<accession>A0A0C3PEZ4</accession>
<evidence type="ECO:0000256" key="1">
    <source>
        <dbReference type="SAM" id="MobiDB-lite"/>
    </source>
</evidence>
<evidence type="ECO:0000313" key="3">
    <source>
        <dbReference type="Proteomes" id="UP000054217"/>
    </source>
</evidence>
<gene>
    <name evidence="2" type="ORF">M404DRAFT_993411</name>
</gene>
<keyword evidence="3" id="KW-1185">Reference proteome</keyword>
<protein>
    <recommendedName>
        <fullName evidence="4">G domain-containing protein</fullName>
    </recommendedName>
</protein>
<feature type="region of interest" description="Disordered" evidence="1">
    <location>
        <begin position="1"/>
        <end position="60"/>
    </location>
</feature>
<name>A0A0C3PEZ4_PISTI</name>
<sequence>MAPGPFAKLRNSFPFANRQKRDEISDAIAATASTGDAASSGPTTAEATAPASSSSPAYHLNPERAKKYMKNITQFRILVIGRANAGKTTILQRVCNTVDDPEIFDGKGNKIDSALVQGSLKRGYHDIKDEFVFRSNPGFVFHDSCGFEAGSVEQFDSMKSFVVDCAVARSLRERIHAIW</sequence>
<dbReference type="Proteomes" id="UP000054217">
    <property type="component" value="Unassembled WGS sequence"/>
</dbReference>
<dbReference type="Gene3D" id="3.40.50.300">
    <property type="entry name" value="P-loop containing nucleotide triphosphate hydrolases"/>
    <property type="match status" value="1"/>
</dbReference>
<dbReference type="AlphaFoldDB" id="A0A0C3PEZ4"/>
<dbReference type="SUPFAM" id="SSF52540">
    <property type="entry name" value="P-loop containing nucleoside triphosphate hydrolases"/>
    <property type="match status" value="1"/>
</dbReference>
<evidence type="ECO:0000313" key="2">
    <source>
        <dbReference type="EMBL" id="KIO12420.1"/>
    </source>
</evidence>
<proteinExistence type="predicted"/>
<dbReference type="InterPro" id="IPR027417">
    <property type="entry name" value="P-loop_NTPase"/>
</dbReference>
<dbReference type="InParanoid" id="A0A0C3PEZ4"/>
<organism evidence="2 3">
    <name type="scientific">Pisolithus tinctorius Marx 270</name>
    <dbReference type="NCBI Taxonomy" id="870435"/>
    <lineage>
        <taxon>Eukaryota</taxon>
        <taxon>Fungi</taxon>
        <taxon>Dikarya</taxon>
        <taxon>Basidiomycota</taxon>
        <taxon>Agaricomycotina</taxon>
        <taxon>Agaricomycetes</taxon>
        <taxon>Agaricomycetidae</taxon>
        <taxon>Boletales</taxon>
        <taxon>Sclerodermatineae</taxon>
        <taxon>Pisolithaceae</taxon>
        <taxon>Pisolithus</taxon>
    </lineage>
</organism>
<reference evidence="2 3" key="1">
    <citation type="submission" date="2014-04" db="EMBL/GenBank/DDBJ databases">
        <authorList>
            <consortium name="DOE Joint Genome Institute"/>
            <person name="Kuo A."/>
            <person name="Kohler A."/>
            <person name="Costa M.D."/>
            <person name="Nagy L.G."/>
            <person name="Floudas D."/>
            <person name="Copeland A."/>
            <person name="Barry K.W."/>
            <person name="Cichocki N."/>
            <person name="Veneault-Fourrey C."/>
            <person name="LaButti K."/>
            <person name="Lindquist E.A."/>
            <person name="Lipzen A."/>
            <person name="Lundell T."/>
            <person name="Morin E."/>
            <person name="Murat C."/>
            <person name="Sun H."/>
            <person name="Tunlid A."/>
            <person name="Henrissat B."/>
            <person name="Grigoriev I.V."/>
            <person name="Hibbett D.S."/>
            <person name="Martin F."/>
            <person name="Nordberg H.P."/>
            <person name="Cantor M.N."/>
            <person name="Hua S.X."/>
        </authorList>
    </citation>
    <scope>NUCLEOTIDE SEQUENCE [LARGE SCALE GENOMIC DNA]</scope>
    <source>
        <strain evidence="2 3">Marx 270</strain>
    </source>
</reference>
<evidence type="ECO:0008006" key="4">
    <source>
        <dbReference type="Google" id="ProtNLM"/>
    </source>
</evidence>
<dbReference type="HOGENOM" id="CLU_1504050_0_0_1"/>
<dbReference type="OrthoDB" id="3172613at2759"/>
<feature type="compositionally biased region" description="Low complexity" evidence="1">
    <location>
        <begin position="26"/>
        <end position="57"/>
    </location>
</feature>